<reference evidence="2" key="2">
    <citation type="journal article" date="2021" name="PeerJ">
        <title>Extensive microbial diversity within the chicken gut microbiome revealed by metagenomics and culture.</title>
        <authorList>
            <person name="Gilroy R."/>
            <person name="Ravi A."/>
            <person name="Getino M."/>
            <person name="Pursley I."/>
            <person name="Horton D.L."/>
            <person name="Alikhan N.F."/>
            <person name="Baker D."/>
            <person name="Gharbi K."/>
            <person name="Hall N."/>
            <person name="Watson M."/>
            <person name="Adriaenssens E.M."/>
            <person name="Foster-Nyarko E."/>
            <person name="Jarju S."/>
            <person name="Secka A."/>
            <person name="Antonio M."/>
            <person name="Oren A."/>
            <person name="Chaudhuri R.R."/>
            <person name="La Ragione R."/>
            <person name="Hildebrand F."/>
            <person name="Pallen M.J."/>
        </authorList>
    </citation>
    <scope>NUCLEOTIDE SEQUENCE</scope>
    <source>
        <strain evidence="2">CHK154-7741</strain>
    </source>
</reference>
<evidence type="ECO:0000256" key="1">
    <source>
        <dbReference type="SAM" id="Phobius"/>
    </source>
</evidence>
<sequence length="460" mass="48770">MVLTRKKTAYTLAEMLIVLLIIALIAIGSTPLLVKKGKKQKEKLTHGTYACTIFDGEEYFFQSDKKNDTIPYSKEGWARGKCGTSFVMPYKSGLLNVKLTGGGGAGGDASVKWDDSVAPRAFYDDNTYIVSTSGYYDIIVSGSKGSSSSVTQWNATIDGKEHNCFAETAKAGETAFFSGAVYLNKSDKIDIKFEHEPMGSLNLNCSSQIEIPSSQVGQNGKNIVISKNSSAILRVEGSKAGSYRCNSANLCAGHFEARQGDNGSVTTYTSFADKEESVGSNGYDYGVVIIKWSDKNNTQKAFLPKAGCGGTAGEIRSALYPILRNKLPEVKVGSGGTSQKEAQDTTFGSLRASAGRNNVVCSTKTDDYNGVEGKTFSAIADLNSKGGAGGISVPTEEINGSDATGFSSGGGGGAIYFDTIPSYDTSKSYEDNLDPFLNGVQRWNQGSGGKGGEGLLIITW</sequence>
<name>A0A9D1N0H4_9CLOT</name>
<evidence type="ECO:0000313" key="2">
    <source>
        <dbReference type="EMBL" id="HIU92542.1"/>
    </source>
</evidence>
<gene>
    <name evidence="2" type="ORF">IAD26_05345</name>
</gene>
<accession>A0A9D1N0H4</accession>
<evidence type="ECO:0000313" key="3">
    <source>
        <dbReference type="Proteomes" id="UP000886748"/>
    </source>
</evidence>
<organism evidence="2 3">
    <name type="scientific">Candidatus Limenecus avicola</name>
    <dbReference type="NCBI Taxonomy" id="2840847"/>
    <lineage>
        <taxon>Bacteria</taxon>
        <taxon>Bacillati</taxon>
        <taxon>Bacillota</taxon>
        <taxon>Clostridia</taxon>
        <taxon>Eubacteriales</taxon>
        <taxon>Clostridiaceae</taxon>
        <taxon>Clostridiaceae incertae sedis</taxon>
        <taxon>Candidatus Limenecus</taxon>
    </lineage>
</organism>
<reference evidence="2" key="1">
    <citation type="submission" date="2020-10" db="EMBL/GenBank/DDBJ databases">
        <authorList>
            <person name="Gilroy R."/>
        </authorList>
    </citation>
    <scope>NUCLEOTIDE SEQUENCE</scope>
    <source>
        <strain evidence="2">CHK154-7741</strain>
    </source>
</reference>
<keyword evidence="1" id="KW-1133">Transmembrane helix</keyword>
<proteinExistence type="predicted"/>
<keyword evidence="1" id="KW-0472">Membrane</keyword>
<keyword evidence="1" id="KW-0812">Transmembrane</keyword>
<evidence type="ECO:0008006" key="4">
    <source>
        <dbReference type="Google" id="ProtNLM"/>
    </source>
</evidence>
<protein>
    <recommendedName>
        <fullName evidence="4">Prepilin-type N-terminal cleavage/methylation domain-containing protein</fullName>
    </recommendedName>
</protein>
<comment type="caution">
    <text evidence="2">The sequence shown here is derived from an EMBL/GenBank/DDBJ whole genome shotgun (WGS) entry which is preliminary data.</text>
</comment>
<dbReference type="AlphaFoldDB" id="A0A9D1N0H4"/>
<dbReference type="EMBL" id="DVOD01000038">
    <property type="protein sequence ID" value="HIU92542.1"/>
    <property type="molecule type" value="Genomic_DNA"/>
</dbReference>
<dbReference type="Proteomes" id="UP000886748">
    <property type="component" value="Unassembled WGS sequence"/>
</dbReference>
<feature type="transmembrane region" description="Helical" evidence="1">
    <location>
        <begin position="12"/>
        <end position="34"/>
    </location>
</feature>